<dbReference type="STRING" id="406100.SAMN04488052_11150"/>
<feature type="transmembrane region" description="Helical" evidence="7">
    <location>
        <begin position="135"/>
        <end position="157"/>
    </location>
</feature>
<dbReference type="RefSeq" id="WP_216110892.1">
    <property type="nucleotide sequence ID" value="NZ_FOEG01000011.1"/>
</dbReference>
<dbReference type="GO" id="GO:0055085">
    <property type="term" value="P:transmembrane transport"/>
    <property type="evidence" value="ECO:0007669"/>
    <property type="project" value="InterPro"/>
</dbReference>
<evidence type="ECO:0000256" key="2">
    <source>
        <dbReference type="ARBA" id="ARBA00008034"/>
    </source>
</evidence>
<gene>
    <name evidence="8" type="ORF">SAMN04488052_11150</name>
</gene>
<sequence>MSELLALLNYEFARNALMAAVLASVLAGTVGTFVVVKRLVFIAGGISHAAFAGLGFFYWLGGNPLTGAVVVAVLAALLLGWLGEHRARSQDALIGVLWAGGMATGIVFIHLTPGYTPDLMTYLFGDILTVSRADVYLLAALTVGVIVVMALFYRTLVAVAFDETFAAVQGAPVKWMTTLLLVLVALSVIMLIQVVGIVLLIALFTIPPMIALMLAQRFIVVLGIAVAAGLITSTGGLAGSYWLDLPSGPAIVLFGIIALVLVRGWTAVTAAGRRASGAG</sequence>
<protein>
    <submittedName>
        <fullName evidence="8">Zinc transport system permease protein</fullName>
    </submittedName>
</protein>
<dbReference type="GO" id="GO:0043190">
    <property type="term" value="C:ATP-binding cassette (ABC) transporter complex"/>
    <property type="evidence" value="ECO:0007669"/>
    <property type="project" value="InterPro"/>
</dbReference>
<comment type="subcellular location">
    <subcellularLocation>
        <location evidence="6">Cell membrane</location>
        <topology evidence="6">Multi-pass membrane protein</topology>
    </subcellularLocation>
    <subcellularLocation>
        <location evidence="1">Membrane</location>
        <topology evidence="1">Multi-pass membrane protein</topology>
    </subcellularLocation>
</comment>
<dbReference type="AlphaFoldDB" id="A0A1H8VCG4"/>
<evidence type="ECO:0000256" key="6">
    <source>
        <dbReference type="RuleBase" id="RU003943"/>
    </source>
</evidence>
<keyword evidence="9" id="KW-1185">Reference proteome</keyword>
<feature type="transmembrane region" description="Helical" evidence="7">
    <location>
        <begin position="12"/>
        <end position="34"/>
    </location>
</feature>
<evidence type="ECO:0000256" key="5">
    <source>
        <dbReference type="ARBA" id="ARBA00023136"/>
    </source>
</evidence>
<comment type="similarity">
    <text evidence="2 6">Belongs to the ABC-3 integral membrane protein family.</text>
</comment>
<evidence type="ECO:0000313" key="9">
    <source>
        <dbReference type="Proteomes" id="UP000199657"/>
    </source>
</evidence>
<dbReference type="PANTHER" id="PTHR30477">
    <property type="entry name" value="ABC-TRANSPORTER METAL-BINDING PROTEIN"/>
    <property type="match status" value="1"/>
</dbReference>
<evidence type="ECO:0000256" key="7">
    <source>
        <dbReference type="SAM" id="Phobius"/>
    </source>
</evidence>
<dbReference type="PANTHER" id="PTHR30477:SF18">
    <property type="entry name" value="METAL TRANSPORT SYSTEM MEMBRANE PROTEIN CT_417-RELATED"/>
    <property type="match status" value="1"/>
</dbReference>
<evidence type="ECO:0000256" key="3">
    <source>
        <dbReference type="ARBA" id="ARBA00022692"/>
    </source>
</evidence>
<dbReference type="Pfam" id="PF00950">
    <property type="entry name" value="ABC-3"/>
    <property type="match status" value="1"/>
</dbReference>
<accession>A0A1H8VCG4</accession>
<dbReference type="GO" id="GO:0010043">
    <property type="term" value="P:response to zinc ion"/>
    <property type="evidence" value="ECO:0007669"/>
    <property type="project" value="TreeGrafter"/>
</dbReference>
<dbReference type="InterPro" id="IPR037294">
    <property type="entry name" value="ABC_BtuC-like"/>
</dbReference>
<keyword evidence="4 7" id="KW-1133">Transmembrane helix</keyword>
<evidence type="ECO:0000313" key="8">
    <source>
        <dbReference type="EMBL" id="SEP12934.1"/>
    </source>
</evidence>
<feature type="transmembrane region" description="Helical" evidence="7">
    <location>
        <begin position="250"/>
        <end position="271"/>
    </location>
</feature>
<feature type="transmembrane region" description="Helical" evidence="7">
    <location>
        <begin position="178"/>
        <end position="206"/>
    </location>
</feature>
<organism evidence="8 9">
    <name type="scientific">Aquisalimonas asiatica</name>
    <dbReference type="NCBI Taxonomy" id="406100"/>
    <lineage>
        <taxon>Bacteria</taxon>
        <taxon>Pseudomonadati</taxon>
        <taxon>Pseudomonadota</taxon>
        <taxon>Gammaproteobacteria</taxon>
        <taxon>Chromatiales</taxon>
        <taxon>Ectothiorhodospiraceae</taxon>
        <taxon>Aquisalimonas</taxon>
    </lineage>
</organism>
<feature type="transmembrane region" description="Helical" evidence="7">
    <location>
        <begin position="65"/>
        <end position="83"/>
    </location>
</feature>
<keyword evidence="6" id="KW-0813">Transport</keyword>
<dbReference type="Gene3D" id="1.10.3470.10">
    <property type="entry name" value="ABC transporter involved in vitamin B12 uptake, BtuC"/>
    <property type="match status" value="1"/>
</dbReference>
<keyword evidence="3 6" id="KW-0812">Transmembrane</keyword>
<reference evidence="8 9" key="1">
    <citation type="submission" date="2016-10" db="EMBL/GenBank/DDBJ databases">
        <authorList>
            <person name="de Groot N.N."/>
        </authorList>
    </citation>
    <scope>NUCLEOTIDE SEQUENCE [LARGE SCALE GENOMIC DNA]</scope>
    <source>
        <strain evidence="8 9">CGMCC 1.6291</strain>
    </source>
</reference>
<feature type="transmembrane region" description="Helical" evidence="7">
    <location>
        <begin position="218"/>
        <end position="243"/>
    </location>
</feature>
<name>A0A1H8VCG4_9GAMM</name>
<dbReference type="EMBL" id="FOEG01000011">
    <property type="protein sequence ID" value="SEP12934.1"/>
    <property type="molecule type" value="Genomic_DNA"/>
</dbReference>
<dbReference type="SUPFAM" id="SSF81345">
    <property type="entry name" value="ABC transporter involved in vitamin B12 uptake, BtuC"/>
    <property type="match status" value="1"/>
</dbReference>
<feature type="transmembrane region" description="Helical" evidence="7">
    <location>
        <begin position="39"/>
        <end position="59"/>
    </location>
</feature>
<dbReference type="Proteomes" id="UP000199657">
    <property type="component" value="Unassembled WGS sequence"/>
</dbReference>
<feature type="transmembrane region" description="Helical" evidence="7">
    <location>
        <begin position="95"/>
        <end position="115"/>
    </location>
</feature>
<evidence type="ECO:0000256" key="1">
    <source>
        <dbReference type="ARBA" id="ARBA00004141"/>
    </source>
</evidence>
<evidence type="ECO:0000256" key="4">
    <source>
        <dbReference type="ARBA" id="ARBA00022989"/>
    </source>
</evidence>
<dbReference type="InterPro" id="IPR001626">
    <property type="entry name" value="ABC_TroCD"/>
</dbReference>
<keyword evidence="5 7" id="KW-0472">Membrane</keyword>
<proteinExistence type="inferred from homology"/>